<evidence type="ECO:0000259" key="5">
    <source>
        <dbReference type="PROSITE" id="PS00624"/>
    </source>
</evidence>
<evidence type="ECO:0000313" key="6">
    <source>
        <dbReference type="EMBL" id="KAF5854041.1"/>
    </source>
</evidence>
<dbReference type="PANTHER" id="PTHR11552:SF115">
    <property type="entry name" value="DEHYDROGENASE XPTC-RELATED"/>
    <property type="match status" value="1"/>
</dbReference>
<keyword evidence="4" id="KW-0732">Signal</keyword>
<proteinExistence type="inferred from homology"/>
<dbReference type="PANTHER" id="PTHR11552">
    <property type="entry name" value="GLUCOSE-METHANOL-CHOLINE GMC OXIDOREDUCTASE"/>
    <property type="match status" value="1"/>
</dbReference>
<dbReference type="SUPFAM" id="SSF51905">
    <property type="entry name" value="FAD/NAD(P)-binding domain"/>
    <property type="match status" value="1"/>
</dbReference>
<dbReference type="Gene3D" id="3.50.50.60">
    <property type="entry name" value="FAD/NAD(P)-binding domain"/>
    <property type="match status" value="1"/>
</dbReference>
<organism evidence="6 7">
    <name type="scientific">Cochliobolus sativus</name>
    <name type="common">Common root rot and spot blotch fungus</name>
    <name type="synonym">Bipolaris sorokiniana</name>
    <dbReference type="NCBI Taxonomy" id="45130"/>
    <lineage>
        <taxon>Eukaryota</taxon>
        <taxon>Fungi</taxon>
        <taxon>Dikarya</taxon>
        <taxon>Ascomycota</taxon>
        <taxon>Pezizomycotina</taxon>
        <taxon>Dothideomycetes</taxon>
        <taxon>Pleosporomycetidae</taxon>
        <taxon>Pleosporales</taxon>
        <taxon>Pleosporineae</taxon>
        <taxon>Pleosporaceae</taxon>
        <taxon>Bipolaris</taxon>
    </lineage>
</organism>
<dbReference type="Gene3D" id="3.30.560.10">
    <property type="entry name" value="Glucose Oxidase, domain 3"/>
    <property type="match status" value="1"/>
</dbReference>
<comment type="similarity">
    <text evidence="1">Belongs to the GMC oxidoreductase family.</text>
</comment>
<dbReference type="GO" id="GO:0044550">
    <property type="term" value="P:secondary metabolite biosynthetic process"/>
    <property type="evidence" value="ECO:0007669"/>
    <property type="project" value="TreeGrafter"/>
</dbReference>
<evidence type="ECO:0000256" key="3">
    <source>
        <dbReference type="PIRSR" id="PIRSR000137-2"/>
    </source>
</evidence>
<evidence type="ECO:0000256" key="1">
    <source>
        <dbReference type="ARBA" id="ARBA00010790"/>
    </source>
</evidence>
<feature type="chain" id="PRO_5034288515" description="Glucose-methanol-choline oxidoreductase N-terminal domain-containing protein" evidence="4">
    <location>
        <begin position="20"/>
        <end position="602"/>
    </location>
</feature>
<comment type="cofactor">
    <cofactor evidence="3">
        <name>FAD</name>
        <dbReference type="ChEBI" id="CHEBI:57692"/>
    </cofactor>
</comment>
<dbReference type="SUPFAM" id="SSF54373">
    <property type="entry name" value="FAD-linked reductases, C-terminal domain"/>
    <property type="match status" value="1"/>
</dbReference>
<name>A0A8H6DZE7_COCSA</name>
<evidence type="ECO:0000256" key="2">
    <source>
        <dbReference type="PIRSR" id="PIRSR000137-1"/>
    </source>
</evidence>
<dbReference type="EMBL" id="WNKQ01000001">
    <property type="protein sequence ID" value="KAF5854041.1"/>
    <property type="molecule type" value="Genomic_DNA"/>
</dbReference>
<feature type="binding site" evidence="3">
    <location>
        <position position="115"/>
    </location>
    <ligand>
        <name>FAD</name>
        <dbReference type="ChEBI" id="CHEBI:57692"/>
    </ligand>
</feature>
<feature type="signal peptide" evidence="4">
    <location>
        <begin position="1"/>
        <end position="19"/>
    </location>
</feature>
<dbReference type="PIRSF" id="PIRSF000137">
    <property type="entry name" value="Alcohol_oxidase"/>
    <property type="match status" value="1"/>
</dbReference>
<dbReference type="InterPro" id="IPR036188">
    <property type="entry name" value="FAD/NAD-bd_sf"/>
</dbReference>
<sequence>MKFLGLALAVYGLVEHTDAATVKRAESASGNSSSYDFIIVGGGTAGLAVASRISNSLPDIKVLVIEAGPDGRQDPGIFIPGRKGSTLGGKYDWNFTTIPQPNANNRVFTQNRGKVLGGSSALNLMTWDRTSEYELDAWEKLGNVGWNWKNLYAAMLKVETFLPSPEYGSDGVGKTGPIRTLINRIIPRQQDTWIPTMNNLGLDPNRESLNGHPIGVATQPSNIRPNYTRSYAPEYLQLAGRNLELKLDARVAKVNFKGKTATGVTLEDGTIISARREVILSAGSFQTPGLLEHSGIGDSNLLEKLGIQVVKHLPSVGENLQDHIRIQLAFQLKPEYTSFDVLRNTTRAAVELALYNTGERSLYDYTGSGYAYFPWSLISNATASKLRALVDNDTTLTSATDKLKKSYSSPSLNNKVPQLEVIFSDGYTGRKGYPTANSSQFGIGTFSLIGAVQHPLSKGNVHITSRNISDKPLINPNYLSHPYDLQAITSLAKFMRKIASSAPMSEVWTQEYEPGSAVQTDADWESFARENTLSIYHPVGTAALLPEKDGGVVDAKLRVYGTKGLRIVDASVIPLLPSAHIQTLVYGIAERAAGMIVAEYKH</sequence>
<gene>
    <name evidence="6" type="ORF">GGP41_006848</name>
</gene>
<keyword evidence="3" id="KW-0274">FAD</keyword>
<protein>
    <recommendedName>
        <fullName evidence="5">Glucose-methanol-choline oxidoreductase N-terminal domain-containing protein</fullName>
    </recommendedName>
</protein>
<dbReference type="InterPro" id="IPR012132">
    <property type="entry name" value="GMC_OxRdtase"/>
</dbReference>
<dbReference type="InterPro" id="IPR000172">
    <property type="entry name" value="GMC_OxRdtase_N"/>
</dbReference>
<dbReference type="AlphaFoldDB" id="A0A8H6DZE7"/>
<feature type="domain" description="Glucose-methanol-choline oxidoreductase N-terminal" evidence="5">
    <location>
        <begin position="283"/>
        <end position="297"/>
    </location>
</feature>
<dbReference type="Proteomes" id="UP000624244">
    <property type="component" value="Unassembled WGS sequence"/>
</dbReference>
<dbReference type="GO" id="GO:0050660">
    <property type="term" value="F:flavin adenine dinucleotide binding"/>
    <property type="evidence" value="ECO:0007669"/>
    <property type="project" value="InterPro"/>
</dbReference>
<evidence type="ECO:0000256" key="4">
    <source>
        <dbReference type="SAM" id="SignalP"/>
    </source>
</evidence>
<dbReference type="PROSITE" id="PS00624">
    <property type="entry name" value="GMC_OXRED_2"/>
    <property type="match status" value="1"/>
</dbReference>
<evidence type="ECO:0000313" key="7">
    <source>
        <dbReference type="Proteomes" id="UP000624244"/>
    </source>
</evidence>
<accession>A0A8H6DZE7</accession>
<dbReference type="Pfam" id="PF05199">
    <property type="entry name" value="GMC_oxred_C"/>
    <property type="match status" value="1"/>
</dbReference>
<feature type="binding site" evidence="3">
    <location>
        <position position="251"/>
    </location>
    <ligand>
        <name>FAD</name>
        <dbReference type="ChEBI" id="CHEBI:57692"/>
    </ligand>
</feature>
<keyword evidence="3" id="KW-0285">Flavoprotein</keyword>
<reference evidence="6" key="1">
    <citation type="submission" date="2019-11" db="EMBL/GenBank/DDBJ databases">
        <title>Bipolaris sorokiniana Genome sequencing.</title>
        <authorList>
            <person name="Wang H."/>
        </authorList>
    </citation>
    <scope>NUCLEOTIDE SEQUENCE</scope>
</reference>
<feature type="active site" description="Proton donor" evidence="2">
    <location>
        <position position="537"/>
    </location>
</feature>
<comment type="caution">
    <text evidence="6">The sequence shown here is derived from an EMBL/GenBank/DDBJ whole genome shotgun (WGS) entry which is preliminary data.</text>
</comment>
<feature type="active site" description="Proton acceptor" evidence="2">
    <location>
        <position position="580"/>
    </location>
</feature>
<dbReference type="GO" id="GO:0016614">
    <property type="term" value="F:oxidoreductase activity, acting on CH-OH group of donors"/>
    <property type="evidence" value="ECO:0007669"/>
    <property type="project" value="InterPro"/>
</dbReference>
<dbReference type="Pfam" id="PF00732">
    <property type="entry name" value="GMC_oxred_N"/>
    <property type="match status" value="1"/>
</dbReference>
<dbReference type="InterPro" id="IPR007867">
    <property type="entry name" value="GMC_OxRtase_C"/>
</dbReference>